<name>A0A402A7P3_9CHLR</name>
<evidence type="ECO:0000313" key="5">
    <source>
        <dbReference type="EMBL" id="GCE15089.1"/>
    </source>
</evidence>
<evidence type="ECO:0000259" key="4">
    <source>
        <dbReference type="SMART" id="SM00479"/>
    </source>
</evidence>
<dbReference type="GO" id="GO:0003676">
    <property type="term" value="F:nucleic acid binding"/>
    <property type="evidence" value="ECO:0007669"/>
    <property type="project" value="InterPro"/>
</dbReference>
<keyword evidence="3" id="KW-0269">Exonuclease</keyword>
<dbReference type="PANTHER" id="PTHR30231:SF4">
    <property type="entry name" value="PROTEIN NEN2"/>
    <property type="match status" value="1"/>
</dbReference>
<evidence type="ECO:0000256" key="3">
    <source>
        <dbReference type="ARBA" id="ARBA00022839"/>
    </source>
</evidence>
<dbReference type="Pfam" id="PF00929">
    <property type="entry name" value="RNase_T"/>
    <property type="match status" value="1"/>
</dbReference>
<protein>
    <submittedName>
        <fullName evidence="5">DNA polymerase III subunit epsilon</fullName>
    </submittedName>
</protein>
<dbReference type="GO" id="GO:0008408">
    <property type="term" value="F:3'-5' exonuclease activity"/>
    <property type="evidence" value="ECO:0007669"/>
    <property type="project" value="TreeGrafter"/>
</dbReference>
<feature type="domain" description="Exonuclease" evidence="4">
    <location>
        <begin position="11"/>
        <end position="176"/>
    </location>
</feature>
<dbReference type="Proteomes" id="UP000287352">
    <property type="component" value="Unassembled WGS sequence"/>
</dbReference>
<dbReference type="CDD" id="cd06127">
    <property type="entry name" value="DEDDh"/>
    <property type="match status" value="1"/>
</dbReference>
<evidence type="ECO:0000256" key="2">
    <source>
        <dbReference type="ARBA" id="ARBA00022801"/>
    </source>
</evidence>
<evidence type="ECO:0000313" key="6">
    <source>
        <dbReference type="Proteomes" id="UP000287352"/>
    </source>
</evidence>
<gene>
    <name evidence="5" type="ORF">KTT_49480</name>
</gene>
<dbReference type="InterPro" id="IPR036397">
    <property type="entry name" value="RNaseH_sf"/>
</dbReference>
<evidence type="ECO:0000256" key="1">
    <source>
        <dbReference type="ARBA" id="ARBA00022722"/>
    </source>
</evidence>
<dbReference type="SUPFAM" id="SSF53098">
    <property type="entry name" value="Ribonuclease H-like"/>
    <property type="match status" value="1"/>
</dbReference>
<dbReference type="Gene3D" id="3.30.420.10">
    <property type="entry name" value="Ribonuclease H-like superfamily/Ribonuclease H"/>
    <property type="match status" value="1"/>
</dbReference>
<organism evidence="5 6">
    <name type="scientific">Tengunoibacter tsumagoiensis</name>
    <dbReference type="NCBI Taxonomy" id="2014871"/>
    <lineage>
        <taxon>Bacteria</taxon>
        <taxon>Bacillati</taxon>
        <taxon>Chloroflexota</taxon>
        <taxon>Ktedonobacteria</taxon>
        <taxon>Ktedonobacterales</taxon>
        <taxon>Dictyobacteraceae</taxon>
        <taxon>Tengunoibacter</taxon>
    </lineage>
</organism>
<dbReference type="PANTHER" id="PTHR30231">
    <property type="entry name" value="DNA POLYMERASE III SUBUNIT EPSILON"/>
    <property type="match status" value="1"/>
</dbReference>
<dbReference type="InterPro" id="IPR013520">
    <property type="entry name" value="Ribonucl_H"/>
</dbReference>
<keyword evidence="6" id="KW-1185">Reference proteome</keyword>
<keyword evidence="1" id="KW-0540">Nuclease</keyword>
<proteinExistence type="predicted"/>
<comment type="caution">
    <text evidence="5">The sequence shown here is derived from an EMBL/GenBank/DDBJ whole genome shotgun (WGS) entry which is preliminary data.</text>
</comment>
<sequence length="176" mass="20503">MESFDFSNSLRPVFLDTETTGTQIYSEVIEIAIVDEHGYTLFHTLIKPIGSFDPRAIRVHGITSKDVKNAPYFEDVYSTIFSYLNNVIVIAYNVSFDIRLLKQTSEIHNLTLPRLHIACLMHAYLKFKGVEYNHSKPYKLEDALTNEQIPFPPLHRAERDAQCVYRLFHFMREKTD</sequence>
<dbReference type="EMBL" id="BIFR01000002">
    <property type="protein sequence ID" value="GCE15089.1"/>
    <property type="molecule type" value="Genomic_DNA"/>
</dbReference>
<accession>A0A402A7P3</accession>
<dbReference type="AlphaFoldDB" id="A0A402A7P3"/>
<dbReference type="InterPro" id="IPR012337">
    <property type="entry name" value="RNaseH-like_sf"/>
</dbReference>
<reference evidence="6" key="1">
    <citation type="submission" date="2018-12" db="EMBL/GenBank/DDBJ databases">
        <title>Tengunoibacter tsumagoiensis gen. nov., sp. nov., Dictyobacter kobayashii sp. nov., D. alpinus sp. nov., and D. joshuensis sp. nov. and description of Dictyobacteraceae fam. nov. within the order Ktedonobacterales isolated from Tengu-no-mugimeshi.</title>
        <authorList>
            <person name="Wang C.M."/>
            <person name="Zheng Y."/>
            <person name="Sakai Y."/>
            <person name="Toyoda A."/>
            <person name="Minakuchi Y."/>
            <person name="Abe K."/>
            <person name="Yokota A."/>
            <person name="Yabe S."/>
        </authorList>
    </citation>
    <scope>NUCLEOTIDE SEQUENCE [LARGE SCALE GENOMIC DNA]</scope>
    <source>
        <strain evidence="6">Uno3</strain>
    </source>
</reference>
<dbReference type="SMART" id="SM00479">
    <property type="entry name" value="EXOIII"/>
    <property type="match status" value="1"/>
</dbReference>
<keyword evidence="2" id="KW-0378">Hydrolase</keyword>